<feature type="region of interest" description="Disordered" evidence="5">
    <location>
        <begin position="145"/>
        <end position="219"/>
    </location>
</feature>
<dbReference type="InterPro" id="IPR037546">
    <property type="entry name" value="SAC51-like"/>
</dbReference>
<evidence type="ECO:0000313" key="6">
    <source>
        <dbReference type="Proteomes" id="UP000813463"/>
    </source>
</evidence>
<proteinExistence type="predicted"/>
<dbReference type="GO" id="GO:0005634">
    <property type="term" value="C:nucleus"/>
    <property type="evidence" value="ECO:0007669"/>
    <property type="project" value="UniProtKB-SubCell"/>
</dbReference>
<evidence type="ECO:0000256" key="5">
    <source>
        <dbReference type="SAM" id="MobiDB-lite"/>
    </source>
</evidence>
<organism evidence="6 7">
    <name type="scientific">Spinacia oleracea</name>
    <name type="common">Spinach</name>
    <dbReference type="NCBI Taxonomy" id="3562"/>
    <lineage>
        <taxon>Eukaryota</taxon>
        <taxon>Viridiplantae</taxon>
        <taxon>Streptophyta</taxon>
        <taxon>Embryophyta</taxon>
        <taxon>Tracheophyta</taxon>
        <taxon>Spermatophyta</taxon>
        <taxon>Magnoliopsida</taxon>
        <taxon>eudicotyledons</taxon>
        <taxon>Gunneridae</taxon>
        <taxon>Pentapetalae</taxon>
        <taxon>Caryophyllales</taxon>
        <taxon>Chenopodiaceae</taxon>
        <taxon>Chenopodioideae</taxon>
        <taxon>Anserineae</taxon>
        <taxon>Spinacia</taxon>
    </lineage>
</organism>
<evidence type="ECO:0000256" key="1">
    <source>
        <dbReference type="ARBA" id="ARBA00004123"/>
    </source>
</evidence>
<evidence type="ECO:0000313" key="7">
    <source>
        <dbReference type="RefSeq" id="XP_021862585.1"/>
    </source>
</evidence>
<dbReference type="InterPro" id="IPR036638">
    <property type="entry name" value="HLH_DNA-bd_sf"/>
</dbReference>
<keyword evidence="2" id="KW-0805">Transcription regulation</keyword>
<dbReference type="SUPFAM" id="SSF47459">
    <property type="entry name" value="HLH, helix-loop-helix DNA-binding domain"/>
    <property type="match status" value="1"/>
</dbReference>
<sequence length="374" mass="41145">MEKDFESWLHQREPDLQFPNAKPLKLPFGNLGMQNTGIPSATPCANAALPSFGFTGQPNFKMGQPKEPHGWFYCLPRFRQGLVPDSTLHDNKFMGGLVPDSTLHDNKFIPEVDFPGKASPDAGRGPKQFLVFDRTGNKTTLILSSMMGGATNHPPLNSWNQNKPKNVKEGGEVGNGSDDGLQFHSGTVNLTDDLDNNNDDDDDDDNEISEMHEDSEDIDALLSSDCYSEDDVEDDEETSTGHSPIATITAYNEKQDWFHENGDTDEVASSVGPTKRRKLSSTTYNTLKHKELSEYEDDAESSCIGPDHWAGIGPDRAGTKKDRKEKIRETVSILQTILPVGGGDGKDAVVVLDEAINYLKKLRYEARSLGISGL</sequence>
<gene>
    <name evidence="7" type="primary">LOC110801507</name>
</gene>
<dbReference type="OrthoDB" id="777433at2759"/>
<dbReference type="Proteomes" id="UP000813463">
    <property type="component" value="Chromosome 2"/>
</dbReference>
<dbReference type="RefSeq" id="XP_021862585.1">
    <property type="nucleotide sequence ID" value="XM_022006893.2"/>
</dbReference>
<keyword evidence="4" id="KW-0539">Nucleus</keyword>
<dbReference type="PANTHER" id="PTHR36066">
    <property type="entry name" value="TRANSCRIPTION FACTOR BHLH145"/>
    <property type="match status" value="1"/>
</dbReference>
<dbReference type="GO" id="GO:0046983">
    <property type="term" value="F:protein dimerization activity"/>
    <property type="evidence" value="ECO:0007669"/>
    <property type="project" value="InterPro"/>
</dbReference>
<name>A0A9R0K8P0_SPIOL</name>
<feature type="compositionally biased region" description="Polar residues" evidence="5">
    <location>
        <begin position="154"/>
        <end position="164"/>
    </location>
</feature>
<dbReference type="AlphaFoldDB" id="A0A9R0K8P0"/>
<keyword evidence="3" id="KW-0804">Transcription</keyword>
<protein>
    <submittedName>
        <fullName evidence="7">Transcription factor bHLH143</fullName>
    </submittedName>
</protein>
<evidence type="ECO:0000256" key="2">
    <source>
        <dbReference type="ARBA" id="ARBA00023015"/>
    </source>
</evidence>
<dbReference type="PANTHER" id="PTHR36066:SF2">
    <property type="entry name" value="TRANSCRIPTION FACTOR BHLH145"/>
    <property type="match status" value="1"/>
</dbReference>
<feature type="compositionally biased region" description="Acidic residues" evidence="5">
    <location>
        <begin position="192"/>
        <end position="219"/>
    </location>
</feature>
<dbReference type="KEGG" id="soe:110801507"/>
<comment type="subcellular location">
    <subcellularLocation>
        <location evidence="1">Nucleus</location>
    </subcellularLocation>
</comment>
<dbReference type="GeneID" id="110801507"/>
<keyword evidence="6" id="KW-1185">Reference proteome</keyword>
<accession>A0A9R0K8P0</accession>
<reference evidence="7" key="2">
    <citation type="submission" date="2025-08" db="UniProtKB">
        <authorList>
            <consortium name="RefSeq"/>
        </authorList>
    </citation>
    <scope>IDENTIFICATION</scope>
    <source>
        <tissue evidence="7">Leaf</tissue>
    </source>
</reference>
<reference evidence="6" key="1">
    <citation type="journal article" date="2021" name="Nat. Commun.">
        <title>Genomic analyses provide insights into spinach domestication and the genetic basis of agronomic traits.</title>
        <authorList>
            <person name="Cai X."/>
            <person name="Sun X."/>
            <person name="Xu C."/>
            <person name="Sun H."/>
            <person name="Wang X."/>
            <person name="Ge C."/>
            <person name="Zhang Z."/>
            <person name="Wang Q."/>
            <person name="Fei Z."/>
            <person name="Jiao C."/>
            <person name="Wang Q."/>
        </authorList>
    </citation>
    <scope>NUCLEOTIDE SEQUENCE [LARGE SCALE GENOMIC DNA]</scope>
    <source>
        <strain evidence="6">cv. Varoflay</strain>
    </source>
</reference>
<evidence type="ECO:0000256" key="3">
    <source>
        <dbReference type="ARBA" id="ARBA00023163"/>
    </source>
</evidence>
<evidence type="ECO:0000256" key="4">
    <source>
        <dbReference type="ARBA" id="ARBA00023242"/>
    </source>
</evidence>